<name>A0A1G6XKJ4_9SPHI</name>
<dbReference type="Gene3D" id="2.40.160.20">
    <property type="match status" value="1"/>
</dbReference>
<proteinExistence type="predicted"/>
<feature type="signal peptide" evidence="2">
    <location>
        <begin position="1"/>
        <end position="20"/>
    </location>
</feature>
<protein>
    <submittedName>
        <fullName evidence="4">Outer membrane protein beta-barrel domain-containing protein</fullName>
    </submittedName>
</protein>
<feature type="domain" description="Outer membrane protein beta-barrel" evidence="3">
    <location>
        <begin position="7"/>
        <end position="179"/>
    </location>
</feature>
<dbReference type="STRING" id="1391627.SAMN05216464_102558"/>
<dbReference type="OrthoDB" id="1118003at2"/>
<evidence type="ECO:0000259" key="3">
    <source>
        <dbReference type="Pfam" id="PF13505"/>
    </source>
</evidence>
<sequence length="190" mass="19985">MKKRFLLLLLFGAISSVTYAQQQTTAVYNKGDNLLNIGIGLGSPFFGSGYSSSLPVNPTISYEKGITDEISVGGQLSYASSKASFSYFGSGYSFKESALYIGARGSYHLNDALDIDDNRVDVYGGASLGYVIVHVSATEGPYSSSGSAGSAIGLGAFAGGKYFFNPKTGIYAELGYQSLSFLNIGVAFKL</sequence>
<gene>
    <name evidence="4" type="ORF">SAMN05216464_102558</name>
</gene>
<dbReference type="Proteomes" id="UP000199072">
    <property type="component" value="Unassembled WGS sequence"/>
</dbReference>
<evidence type="ECO:0000313" key="5">
    <source>
        <dbReference type="Proteomes" id="UP000199072"/>
    </source>
</evidence>
<evidence type="ECO:0000256" key="2">
    <source>
        <dbReference type="SAM" id="SignalP"/>
    </source>
</evidence>
<keyword evidence="1 2" id="KW-0732">Signal</keyword>
<feature type="chain" id="PRO_5011483531" evidence="2">
    <location>
        <begin position="21"/>
        <end position="190"/>
    </location>
</feature>
<dbReference type="AlphaFoldDB" id="A0A1G6XKJ4"/>
<reference evidence="4 5" key="1">
    <citation type="submission" date="2016-10" db="EMBL/GenBank/DDBJ databases">
        <authorList>
            <person name="de Groot N.N."/>
        </authorList>
    </citation>
    <scope>NUCLEOTIDE SEQUENCE [LARGE SCALE GENOMIC DNA]</scope>
    <source>
        <strain evidence="4 5">47C3B</strain>
    </source>
</reference>
<dbReference type="SUPFAM" id="SSF56925">
    <property type="entry name" value="OMPA-like"/>
    <property type="match status" value="1"/>
</dbReference>
<dbReference type="RefSeq" id="WP_091146807.1">
    <property type="nucleotide sequence ID" value="NZ_FNAI01000002.1"/>
</dbReference>
<keyword evidence="5" id="KW-1185">Reference proteome</keyword>
<accession>A0A1G6XKJ4</accession>
<dbReference type="Pfam" id="PF13505">
    <property type="entry name" value="OMP_b-brl"/>
    <property type="match status" value="1"/>
</dbReference>
<dbReference type="InterPro" id="IPR027385">
    <property type="entry name" value="Beta-barrel_OMP"/>
</dbReference>
<dbReference type="EMBL" id="FNAI01000002">
    <property type="protein sequence ID" value="SDD78293.1"/>
    <property type="molecule type" value="Genomic_DNA"/>
</dbReference>
<dbReference type="InterPro" id="IPR011250">
    <property type="entry name" value="OMP/PagP_B-barrel"/>
</dbReference>
<organism evidence="4 5">
    <name type="scientific">Mucilaginibacter pineti</name>
    <dbReference type="NCBI Taxonomy" id="1391627"/>
    <lineage>
        <taxon>Bacteria</taxon>
        <taxon>Pseudomonadati</taxon>
        <taxon>Bacteroidota</taxon>
        <taxon>Sphingobacteriia</taxon>
        <taxon>Sphingobacteriales</taxon>
        <taxon>Sphingobacteriaceae</taxon>
        <taxon>Mucilaginibacter</taxon>
    </lineage>
</organism>
<evidence type="ECO:0000256" key="1">
    <source>
        <dbReference type="ARBA" id="ARBA00022729"/>
    </source>
</evidence>
<evidence type="ECO:0000313" key="4">
    <source>
        <dbReference type="EMBL" id="SDD78293.1"/>
    </source>
</evidence>